<protein>
    <submittedName>
        <fullName evidence="3">PAS domain-containing protein</fullName>
    </submittedName>
</protein>
<evidence type="ECO:0000259" key="2">
    <source>
        <dbReference type="PROSITE" id="PS50113"/>
    </source>
</evidence>
<evidence type="ECO:0000256" key="1">
    <source>
        <dbReference type="SAM" id="MobiDB-lite"/>
    </source>
</evidence>
<evidence type="ECO:0000313" key="3">
    <source>
        <dbReference type="EMBL" id="MFC7186692.1"/>
    </source>
</evidence>
<feature type="domain" description="PAC" evidence="2">
    <location>
        <begin position="101"/>
        <end position="151"/>
    </location>
</feature>
<dbReference type="CDD" id="cd00130">
    <property type="entry name" value="PAS"/>
    <property type="match status" value="1"/>
</dbReference>
<comment type="caution">
    <text evidence="3">The sequence shown here is derived from an EMBL/GenBank/DDBJ whole genome shotgun (WGS) entry which is preliminary data.</text>
</comment>
<dbReference type="RefSeq" id="WP_267663669.1">
    <property type="nucleotide sequence ID" value="NZ_JAODIX010000030.1"/>
</dbReference>
<dbReference type="EMBL" id="JBHSZZ010000030">
    <property type="protein sequence ID" value="MFC7186692.1"/>
    <property type="molecule type" value="Genomic_DNA"/>
</dbReference>
<feature type="non-terminal residue" evidence="3">
    <location>
        <position position="173"/>
    </location>
</feature>
<accession>A0ABD5YG23</accession>
<dbReference type="SUPFAM" id="SSF55785">
    <property type="entry name" value="PYP-like sensor domain (PAS domain)"/>
    <property type="match status" value="2"/>
</dbReference>
<dbReference type="AlphaFoldDB" id="A0ABD5YG23"/>
<keyword evidence="4" id="KW-1185">Reference proteome</keyword>
<sequence length="173" mass="19459">MDENSRSDGGGGGSGTVGRGGDGVYEAMVREMEDAVFLVDVAETDHGYEFTFRENNTAHREQTGFSEETMRGQTPRELLGEEQGAAVEANYRRCAERGEPIEYEERLEFPAGASHWQTKLTPITEDGTTTRIVGVARDITEQKEQEREHRRTYRRFQTVLETMSAAVFLKDAD</sequence>
<dbReference type="InterPro" id="IPR035965">
    <property type="entry name" value="PAS-like_dom_sf"/>
</dbReference>
<dbReference type="Proteomes" id="UP001596390">
    <property type="component" value="Unassembled WGS sequence"/>
</dbReference>
<feature type="region of interest" description="Disordered" evidence="1">
    <location>
        <begin position="1"/>
        <end position="21"/>
    </location>
</feature>
<dbReference type="InterPro" id="IPR013656">
    <property type="entry name" value="PAS_4"/>
</dbReference>
<dbReference type="InterPro" id="IPR000014">
    <property type="entry name" value="PAS"/>
</dbReference>
<gene>
    <name evidence="3" type="ORF">ACFQMK_07295</name>
</gene>
<reference evidence="3 4" key="1">
    <citation type="journal article" date="2019" name="Int. J. Syst. Evol. Microbiol.">
        <title>The Global Catalogue of Microorganisms (GCM) 10K type strain sequencing project: providing services to taxonomists for standard genome sequencing and annotation.</title>
        <authorList>
            <consortium name="The Broad Institute Genomics Platform"/>
            <consortium name="The Broad Institute Genome Sequencing Center for Infectious Disease"/>
            <person name="Wu L."/>
            <person name="Ma J."/>
        </authorList>
    </citation>
    <scope>NUCLEOTIDE SEQUENCE [LARGE SCALE GENOMIC DNA]</scope>
    <source>
        <strain evidence="3 4">Q85</strain>
    </source>
</reference>
<dbReference type="Pfam" id="PF08448">
    <property type="entry name" value="PAS_4"/>
    <property type="match status" value="1"/>
</dbReference>
<name>A0ABD5YG23_9EURY</name>
<dbReference type="InterPro" id="IPR000700">
    <property type="entry name" value="PAS-assoc_C"/>
</dbReference>
<dbReference type="Gene3D" id="3.30.450.20">
    <property type="entry name" value="PAS domain"/>
    <property type="match status" value="1"/>
</dbReference>
<feature type="compositionally biased region" description="Gly residues" evidence="1">
    <location>
        <begin position="8"/>
        <end position="21"/>
    </location>
</feature>
<proteinExistence type="predicted"/>
<evidence type="ECO:0000313" key="4">
    <source>
        <dbReference type="Proteomes" id="UP001596390"/>
    </source>
</evidence>
<dbReference type="NCBIfam" id="TIGR00229">
    <property type="entry name" value="sensory_box"/>
    <property type="match status" value="1"/>
</dbReference>
<organism evidence="3 4">
    <name type="scientific">Halorubrum yunnanense</name>
    <dbReference type="NCBI Taxonomy" id="1526162"/>
    <lineage>
        <taxon>Archaea</taxon>
        <taxon>Methanobacteriati</taxon>
        <taxon>Methanobacteriota</taxon>
        <taxon>Stenosarchaea group</taxon>
        <taxon>Halobacteria</taxon>
        <taxon>Halobacteriales</taxon>
        <taxon>Haloferacaceae</taxon>
        <taxon>Halorubrum</taxon>
    </lineage>
</organism>
<dbReference type="PROSITE" id="PS50113">
    <property type="entry name" value="PAC"/>
    <property type="match status" value="1"/>
</dbReference>